<sequence>MARRVPSSFNRSPKQAGPPAAWRRGRIGRGRVRFPLGERALIGQQQLFREGQAFRPLRFGRFAPVVAIGAQIVQLGFKEGDNLPVNRRANRVGNNVNLGDNLTRVLVYGGPHPEQLDRLDPPFPLGVLNGGNPPRPDRFHDRLLGQADVPTGFRRG</sequence>
<name>A0A5E8AMN8_9SPHN</name>
<evidence type="ECO:0000256" key="1">
    <source>
        <dbReference type="SAM" id="MobiDB-lite"/>
    </source>
</evidence>
<gene>
    <name evidence="2" type="ORF">SPHINGO391_90002</name>
</gene>
<feature type="region of interest" description="Disordered" evidence="1">
    <location>
        <begin position="1"/>
        <end position="22"/>
    </location>
</feature>
<reference evidence="2 3" key="1">
    <citation type="submission" date="2019-09" db="EMBL/GenBank/DDBJ databases">
        <authorList>
            <person name="Dittami M. S."/>
        </authorList>
    </citation>
    <scope>NUCLEOTIDE SEQUENCE [LARGE SCALE GENOMIC DNA]</scope>
    <source>
        <strain evidence="2">SPHINGO391</strain>
    </source>
</reference>
<evidence type="ECO:0000313" key="3">
    <source>
        <dbReference type="Proteomes" id="UP000326857"/>
    </source>
</evidence>
<proteinExistence type="predicted"/>
<organism evidence="2 3">
    <name type="scientific">Sphingomonas aurantiaca</name>
    <dbReference type="NCBI Taxonomy" id="185949"/>
    <lineage>
        <taxon>Bacteria</taxon>
        <taxon>Pseudomonadati</taxon>
        <taxon>Pseudomonadota</taxon>
        <taxon>Alphaproteobacteria</taxon>
        <taxon>Sphingomonadales</taxon>
        <taxon>Sphingomonadaceae</taxon>
        <taxon>Sphingomonas</taxon>
    </lineage>
</organism>
<evidence type="ECO:0000313" key="2">
    <source>
        <dbReference type="EMBL" id="VVT32748.1"/>
    </source>
</evidence>
<dbReference type="AlphaFoldDB" id="A0A5E8AMN8"/>
<dbReference type="EMBL" id="CABVLI010000054">
    <property type="protein sequence ID" value="VVT32748.1"/>
    <property type="molecule type" value="Genomic_DNA"/>
</dbReference>
<protein>
    <submittedName>
        <fullName evidence="2">Uncharacterized protein</fullName>
    </submittedName>
</protein>
<accession>A0A5E8AMN8</accession>
<dbReference type="Proteomes" id="UP000326857">
    <property type="component" value="Unassembled WGS sequence"/>
</dbReference>